<proteinExistence type="predicted"/>
<dbReference type="AlphaFoldDB" id="A0A249PL56"/>
<reference evidence="1 2" key="1">
    <citation type="submission" date="2017-08" db="EMBL/GenBank/DDBJ databases">
        <title>Multipartite genome sequences of Sinorhizobium species nodulating soybeans.</title>
        <authorList>
            <person name="Tian C.F."/>
        </authorList>
    </citation>
    <scope>NUCLEOTIDE SEQUENCE [LARGE SCALE GENOMIC DNA]</scope>
    <source>
        <strain evidence="1 2">CCBAU 05684</strain>
        <plasmid evidence="2">psj05684b</plasmid>
    </source>
</reference>
<protein>
    <submittedName>
        <fullName evidence="1">TPR repeat protein</fullName>
    </submittedName>
</protein>
<dbReference type="InterPro" id="IPR011990">
    <property type="entry name" value="TPR-like_helical_dom_sf"/>
</dbReference>
<dbReference type="EMBL" id="CP023068">
    <property type="protein sequence ID" value="ASY66658.1"/>
    <property type="molecule type" value="Genomic_DNA"/>
</dbReference>
<keyword evidence="1" id="KW-0614">Plasmid</keyword>
<sequence>MVKALPVCASASPTELPSPRRHLGRYRETLLFLDKLREIASERTDLMVLRGYAYMKLKRFAAAKQIFEAVAATGNRDAQRGLAEVYAAQEIWRRKF</sequence>
<evidence type="ECO:0000313" key="2">
    <source>
        <dbReference type="Proteomes" id="UP000217211"/>
    </source>
</evidence>
<geneLocation type="plasmid" evidence="2">
    <name>psj05684b</name>
</geneLocation>
<organism evidence="1 2">
    <name type="scientific">Sinorhizobium sojae CCBAU 05684</name>
    <dbReference type="NCBI Taxonomy" id="716928"/>
    <lineage>
        <taxon>Bacteria</taxon>
        <taxon>Pseudomonadati</taxon>
        <taxon>Pseudomonadota</taxon>
        <taxon>Alphaproteobacteria</taxon>
        <taxon>Hyphomicrobiales</taxon>
        <taxon>Rhizobiaceae</taxon>
        <taxon>Sinorhizobium/Ensifer group</taxon>
        <taxon>Sinorhizobium</taxon>
    </lineage>
</organism>
<dbReference type="SUPFAM" id="SSF48452">
    <property type="entry name" value="TPR-like"/>
    <property type="match status" value="1"/>
</dbReference>
<gene>
    <name evidence="1" type="ORF">SJ05684_b56760</name>
</gene>
<accession>A0A249PL56</accession>
<dbReference type="KEGG" id="esj:SJ05684_b56760"/>
<dbReference type="Proteomes" id="UP000217211">
    <property type="component" value="Plasmid pSJ05684b"/>
</dbReference>
<keyword evidence="2" id="KW-1185">Reference proteome</keyword>
<name>A0A249PL56_9HYPH</name>
<dbReference type="STRING" id="716928.GCA_000261485_03705"/>
<dbReference type="eggNOG" id="COG0457">
    <property type="taxonomic scope" value="Bacteria"/>
</dbReference>
<evidence type="ECO:0000313" key="1">
    <source>
        <dbReference type="EMBL" id="ASY66658.1"/>
    </source>
</evidence>
<dbReference type="Gene3D" id="1.25.40.10">
    <property type="entry name" value="Tetratricopeptide repeat domain"/>
    <property type="match status" value="1"/>
</dbReference>